<feature type="region of interest" description="Disordered" evidence="1">
    <location>
        <begin position="1"/>
        <end position="42"/>
    </location>
</feature>
<name>A0ABD0NUV1_CIRMR</name>
<gene>
    <name evidence="2" type="ORF">M9458_040793</name>
</gene>
<sequence>SNLSLAKARPNSEHNNGQSPSHLKVQKNVSSNQKQRRYSDQGEHAFCTLSSAVSWSNHSCGGLPQENDHKEEGSAQARKSSSSGSRGMAPPSPMLGNANNPNKADIPDRKKSAGAPGVS</sequence>
<organism evidence="2 3">
    <name type="scientific">Cirrhinus mrigala</name>
    <name type="common">Mrigala</name>
    <dbReference type="NCBI Taxonomy" id="683832"/>
    <lineage>
        <taxon>Eukaryota</taxon>
        <taxon>Metazoa</taxon>
        <taxon>Chordata</taxon>
        <taxon>Craniata</taxon>
        <taxon>Vertebrata</taxon>
        <taxon>Euteleostomi</taxon>
        <taxon>Actinopterygii</taxon>
        <taxon>Neopterygii</taxon>
        <taxon>Teleostei</taxon>
        <taxon>Ostariophysi</taxon>
        <taxon>Cypriniformes</taxon>
        <taxon>Cyprinidae</taxon>
        <taxon>Labeoninae</taxon>
        <taxon>Labeonini</taxon>
        <taxon>Cirrhinus</taxon>
    </lineage>
</organism>
<feature type="region of interest" description="Disordered" evidence="1">
    <location>
        <begin position="54"/>
        <end position="119"/>
    </location>
</feature>
<dbReference type="Proteomes" id="UP001529510">
    <property type="component" value="Unassembled WGS sequence"/>
</dbReference>
<evidence type="ECO:0000313" key="2">
    <source>
        <dbReference type="EMBL" id="KAL0165040.1"/>
    </source>
</evidence>
<accession>A0ABD0NUV1</accession>
<feature type="compositionally biased region" description="Low complexity" evidence="1">
    <location>
        <begin position="74"/>
        <end position="89"/>
    </location>
</feature>
<evidence type="ECO:0000313" key="3">
    <source>
        <dbReference type="Proteomes" id="UP001529510"/>
    </source>
</evidence>
<dbReference type="EMBL" id="JAMKFB020000020">
    <property type="protein sequence ID" value="KAL0165040.1"/>
    <property type="molecule type" value="Genomic_DNA"/>
</dbReference>
<feature type="non-terminal residue" evidence="2">
    <location>
        <position position="119"/>
    </location>
</feature>
<protein>
    <submittedName>
        <fullName evidence="2">Uncharacterized protein</fullName>
    </submittedName>
</protein>
<evidence type="ECO:0000256" key="1">
    <source>
        <dbReference type="SAM" id="MobiDB-lite"/>
    </source>
</evidence>
<proteinExistence type="predicted"/>
<dbReference type="AlphaFoldDB" id="A0ABD0NUV1"/>
<feature type="non-terminal residue" evidence="2">
    <location>
        <position position="1"/>
    </location>
</feature>
<keyword evidence="3" id="KW-1185">Reference proteome</keyword>
<reference evidence="2 3" key="1">
    <citation type="submission" date="2024-05" db="EMBL/GenBank/DDBJ databases">
        <title>Genome sequencing and assembly of Indian major carp, Cirrhinus mrigala (Hamilton, 1822).</title>
        <authorList>
            <person name="Mohindra V."/>
            <person name="Chowdhury L.M."/>
            <person name="Lal K."/>
            <person name="Jena J.K."/>
        </authorList>
    </citation>
    <scope>NUCLEOTIDE SEQUENCE [LARGE SCALE GENOMIC DNA]</scope>
    <source>
        <strain evidence="2">CM1030</strain>
        <tissue evidence="2">Blood</tissue>
    </source>
</reference>
<feature type="compositionally biased region" description="Polar residues" evidence="1">
    <location>
        <begin position="13"/>
        <end position="33"/>
    </location>
</feature>
<comment type="caution">
    <text evidence="2">The sequence shown here is derived from an EMBL/GenBank/DDBJ whole genome shotgun (WGS) entry which is preliminary data.</text>
</comment>